<dbReference type="EMBL" id="VSRR010000174">
    <property type="protein sequence ID" value="MPC11637.1"/>
    <property type="molecule type" value="Genomic_DNA"/>
</dbReference>
<evidence type="ECO:0000313" key="1">
    <source>
        <dbReference type="EMBL" id="MPC11637.1"/>
    </source>
</evidence>
<name>A0A5B7CPK1_PORTR</name>
<keyword evidence="2" id="KW-1185">Reference proteome</keyword>
<evidence type="ECO:0000313" key="2">
    <source>
        <dbReference type="Proteomes" id="UP000324222"/>
    </source>
</evidence>
<reference evidence="1 2" key="1">
    <citation type="submission" date="2019-05" db="EMBL/GenBank/DDBJ databases">
        <title>Another draft genome of Portunus trituberculatus and its Hox gene families provides insights of decapod evolution.</title>
        <authorList>
            <person name="Jeong J.-H."/>
            <person name="Song I."/>
            <person name="Kim S."/>
            <person name="Choi T."/>
            <person name="Kim D."/>
            <person name="Ryu S."/>
            <person name="Kim W."/>
        </authorList>
    </citation>
    <scope>NUCLEOTIDE SEQUENCE [LARGE SCALE GENOMIC DNA]</scope>
    <source>
        <tissue evidence="1">Muscle</tissue>
    </source>
</reference>
<sequence>MFSLSLPRWAAHLSAPAPRGILPLMYTLDHSARQSATDDHLSSSSSQICFFSIGKNMSNEIQTG</sequence>
<protein>
    <submittedName>
        <fullName evidence="1">Uncharacterized protein</fullName>
    </submittedName>
</protein>
<accession>A0A5B7CPK1</accession>
<gene>
    <name evidence="1" type="ORF">E2C01_004308</name>
</gene>
<organism evidence="1 2">
    <name type="scientific">Portunus trituberculatus</name>
    <name type="common">Swimming crab</name>
    <name type="synonym">Neptunus trituberculatus</name>
    <dbReference type="NCBI Taxonomy" id="210409"/>
    <lineage>
        <taxon>Eukaryota</taxon>
        <taxon>Metazoa</taxon>
        <taxon>Ecdysozoa</taxon>
        <taxon>Arthropoda</taxon>
        <taxon>Crustacea</taxon>
        <taxon>Multicrustacea</taxon>
        <taxon>Malacostraca</taxon>
        <taxon>Eumalacostraca</taxon>
        <taxon>Eucarida</taxon>
        <taxon>Decapoda</taxon>
        <taxon>Pleocyemata</taxon>
        <taxon>Brachyura</taxon>
        <taxon>Eubrachyura</taxon>
        <taxon>Portunoidea</taxon>
        <taxon>Portunidae</taxon>
        <taxon>Portuninae</taxon>
        <taxon>Portunus</taxon>
    </lineage>
</organism>
<dbReference type="Proteomes" id="UP000324222">
    <property type="component" value="Unassembled WGS sequence"/>
</dbReference>
<dbReference type="AlphaFoldDB" id="A0A5B7CPK1"/>
<comment type="caution">
    <text evidence="1">The sequence shown here is derived from an EMBL/GenBank/DDBJ whole genome shotgun (WGS) entry which is preliminary data.</text>
</comment>
<proteinExistence type="predicted"/>